<dbReference type="AlphaFoldDB" id="A0A0R0D2Z2"/>
<dbReference type="Proteomes" id="UP000051386">
    <property type="component" value="Unassembled WGS sequence"/>
</dbReference>
<dbReference type="CDD" id="cd16262">
    <property type="entry name" value="EFG_III"/>
    <property type="match status" value="1"/>
</dbReference>
<organism evidence="9 10">
    <name type="scientific">Stenotrophomonas chelatiphaga</name>
    <dbReference type="NCBI Taxonomy" id="517011"/>
    <lineage>
        <taxon>Bacteria</taxon>
        <taxon>Pseudomonadati</taxon>
        <taxon>Pseudomonadota</taxon>
        <taxon>Gammaproteobacteria</taxon>
        <taxon>Lysobacterales</taxon>
        <taxon>Lysobacteraceae</taxon>
        <taxon>Stenotrophomonas</taxon>
    </lineage>
</organism>
<dbReference type="SUPFAM" id="SSF50447">
    <property type="entry name" value="Translation proteins"/>
    <property type="match status" value="1"/>
</dbReference>
<dbReference type="InterPro" id="IPR020568">
    <property type="entry name" value="Ribosomal_Su5_D2-typ_SF"/>
</dbReference>
<comment type="similarity">
    <text evidence="1">Belongs to the TRAFAC class translation factor GTPase superfamily. Classic translation factor GTPase family. EF-G/EF-2 subfamily.</text>
</comment>
<keyword evidence="2" id="KW-0547">Nucleotide-binding</keyword>
<dbReference type="PATRIC" id="fig|517011.3.peg.3185"/>
<dbReference type="InterPro" id="IPR035647">
    <property type="entry name" value="EFG_III/V"/>
</dbReference>
<evidence type="ECO:0000256" key="4">
    <source>
        <dbReference type="ARBA" id="ARBA00022917"/>
    </source>
</evidence>
<dbReference type="InterPro" id="IPR031157">
    <property type="entry name" value="G_TR_CS"/>
</dbReference>
<protein>
    <recommendedName>
        <fullName evidence="7">Elongation factor G</fullName>
    </recommendedName>
</protein>
<comment type="function">
    <text evidence="6">Catalyzes the GTP-dependent ribosomal translocation step during translation elongation. During this step, the ribosome changes from the pre-translocational (PRE) to the post-translocational (POST) state as the newly formed A-site-bound peptidyl-tRNA and P-site-bound deacylated tRNA move to the P and E sites, respectively. Catalyzes the coordinated movement of the two tRNA molecules, the mRNA and conformational changes in the ribosome.</text>
</comment>
<dbReference type="InterPro" id="IPR005225">
    <property type="entry name" value="Small_GTP-bd"/>
</dbReference>
<proteinExistence type="inferred from homology"/>
<dbReference type="FunFam" id="3.30.70.240:FF:000001">
    <property type="entry name" value="Elongation factor G"/>
    <property type="match status" value="1"/>
</dbReference>
<dbReference type="InterPro" id="IPR004540">
    <property type="entry name" value="Transl_elong_EFG/EF2"/>
</dbReference>
<evidence type="ECO:0000259" key="8">
    <source>
        <dbReference type="PROSITE" id="PS51722"/>
    </source>
</evidence>
<dbReference type="Gene3D" id="2.40.30.10">
    <property type="entry name" value="Translation factors"/>
    <property type="match status" value="1"/>
</dbReference>
<dbReference type="GO" id="GO:0097216">
    <property type="term" value="F:guanosine tetraphosphate binding"/>
    <property type="evidence" value="ECO:0007669"/>
    <property type="project" value="UniProtKB-ARBA"/>
</dbReference>
<evidence type="ECO:0000256" key="7">
    <source>
        <dbReference type="NCBIfam" id="TIGR00484"/>
    </source>
</evidence>
<dbReference type="InterPro" id="IPR005517">
    <property type="entry name" value="Transl_elong_EFG/EF2_IV"/>
</dbReference>
<sequence>MNTQTLSLRRNLGIIAHIDAGKTTLTERLLWKTGQIHRVGEVHDGAATTDFSAIERERGITIGAAAVQAQWAPRDLAAHRLTLIDTPGHIDFAIEVERSLRVLDGAVAVFSAVDGVQPQSETVWHQARRHGVPLLAFVNKMDRIGASFDRVVAQLADRLQARPLALGLPLGSEAAFDGWVDLVDRQVLHWDASGSLQRRAWTDAEALQWQPQRNALVQAAAELDDALADAWLAGSPVDAEALRAAVRRITVSGAGVPVLAGAAFKGKGVESLLDAIVDYLPSPLDRPAVTAASGEDTVQLPPDAEGPLAALLFKVTHMQQGALAFVRVYSGTLRVGDRIASSRHDARRVGRLVRVQADQVHDIEQAEAGDIVAVMGWKDAISGETLSSLQQPLLLEAIQSQPAVLAWRLQAGRAGDLIRISQGLASLVQEDPSFRVEADAETGETLVWGMGELHLEVMVERLRSEWKVEVQVGQPRVAYLEKPRSEAPGVVGRVVKQSGGQGQFAHVVLDVRPRDDDAVEFSDRIVGGVVPRSFIRAVEQGVRAALQDGPQGHPVVGLDVVLVDGQTHAKDSSEQAFHRAGMEAVKAALAQVGTQLLEPVMSLQVLSPAAHVGDVVGDLQRRHGRVQAIDEREGRSQVSGFAPLAQLQGYSTALRSMSQGRASSTMQLHGYAPAQ</sequence>
<dbReference type="PANTHER" id="PTHR43261">
    <property type="entry name" value="TRANSLATION ELONGATION FACTOR G-RELATED"/>
    <property type="match status" value="1"/>
</dbReference>
<dbReference type="RefSeq" id="WP_057507246.1">
    <property type="nucleotide sequence ID" value="NZ_LDJK01000008.1"/>
</dbReference>
<dbReference type="PROSITE" id="PS51722">
    <property type="entry name" value="G_TR_2"/>
    <property type="match status" value="1"/>
</dbReference>
<dbReference type="CDD" id="cd03713">
    <property type="entry name" value="EFG_mtEFG_C"/>
    <property type="match status" value="1"/>
</dbReference>
<keyword evidence="4" id="KW-0648">Protein biosynthesis</keyword>
<dbReference type="SMART" id="SM00838">
    <property type="entry name" value="EFG_C"/>
    <property type="match status" value="1"/>
</dbReference>
<dbReference type="NCBIfam" id="TIGR00484">
    <property type="entry name" value="EF-G"/>
    <property type="match status" value="1"/>
</dbReference>
<dbReference type="Pfam" id="PF03764">
    <property type="entry name" value="EFG_IV"/>
    <property type="match status" value="1"/>
</dbReference>
<dbReference type="Gene3D" id="3.30.230.10">
    <property type="match status" value="1"/>
</dbReference>
<reference evidence="9 10" key="1">
    <citation type="submission" date="2015-05" db="EMBL/GenBank/DDBJ databases">
        <title>Genome sequencing and analysis of members of genus Stenotrophomonas.</title>
        <authorList>
            <person name="Patil P.P."/>
            <person name="Midha S."/>
            <person name="Patil P.B."/>
        </authorList>
    </citation>
    <scope>NUCLEOTIDE SEQUENCE [LARGE SCALE GENOMIC DNA]</scope>
    <source>
        <strain evidence="9 10">DSM 21508</strain>
    </source>
</reference>
<dbReference type="Gene3D" id="3.40.50.300">
    <property type="entry name" value="P-loop containing nucleotide triphosphate hydrolases"/>
    <property type="match status" value="1"/>
</dbReference>
<gene>
    <name evidence="9" type="ORF">ABB28_03290</name>
</gene>
<evidence type="ECO:0000256" key="6">
    <source>
        <dbReference type="ARBA" id="ARBA00024731"/>
    </source>
</evidence>
<dbReference type="NCBIfam" id="TIGR00231">
    <property type="entry name" value="small_GTP"/>
    <property type="match status" value="1"/>
</dbReference>
<dbReference type="InterPro" id="IPR000795">
    <property type="entry name" value="T_Tr_GTP-bd_dom"/>
</dbReference>
<dbReference type="InterPro" id="IPR014721">
    <property type="entry name" value="Ribsml_uS5_D2-typ_fold_subgr"/>
</dbReference>
<evidence type="ECO:0000256" key="5">
    <source>
        <dbReference type="ARBA" id="ARBA00023134"/>
    </source>
</evidence>
<dbReference type="InterPro" id="IPR000640">
    <property type="entry name" value="EFG_V-like"/>
</dbReference>
<dbReference type="InterPro" id="IPR053905">
    <property type="entry name" value="EF-G-like_DII"/>
</dbReference>
<keyword evidence="3 9" id="KW-0251">Elongation factor</keyword>
<dbReference type="InterPro" id="IPR009000">
    <property type="entry name" value="Transl_B-barrel_sf"/>
</dbReference>
<keyword evidence="10" id="KW-1185">Reference proteome</keyword>
<dbReference type="SMART" id="SM00889">
    <property type="entry name" value="EFG_IV"/>
    <property type="match status" value="1"/>
</dbReference>
<dbReference type="PANTHER" id="PTHR43261:SF1">
    <property type="entry name" value="RIBOSOME-RELEASING FACTOR 2, MITOCHONDRIAL"/>
    <property type="match status" value="1"/>
</dbReference>
<dbReference type="InterPro" id="IPR035649">
    <property type="entry name" value="EFG_V"/>
</dbReference>
<dbReference type="Gene3D" id="3.30.70.870">
    <property type="entry name" value="Elongation Factor G (Translational Gtpase), domain 3"/>
    <property type="match status" value="1"/>
</dbReference>
<accession>A0A0R0D2Z2</accession>
<feature type="domain" description="Tr-type G" evidence="8">
    <location>
        <begin position="7"/>
        <end position="284"/>
    </location>
</feature>
<dbReference type="GO" id="GO:0003746">
    <property type="term" value="F:translation elongation factor activity"/>
    <property type="evidence" value="ECO:0007669"/>
    <property type="project" value="UniProtKB-UniRule"/>
</dbReference>
<dbReference type="GO" id="GO:0003924">
    <property type="term" value="F:GTPase activity"/>
    <property type="evidence" value="ECO:0007669"/>
    <property type="project" value="InterPro"/>
</dbReference>
<dbReference type="Pfam" id="PF14492">
    <property type="entry name" value="EFG_III"/>
    <property type="match status" value="1"/>
</dbReference>
<evidence type="ECO:0000313" key="10">
    <source>
        <dbReference type="Proteomes" id="UP000051386"/>
    </source>
</evidence>
<dbReference type="InterPro" id="IPR041095">
    <property type="entry name" value="EFG_II"/>
</dbReference>
<dbReference type="Pfam" id="PF22042">
    <property type="entry name" value="EF-G_D2"/>
    <property type="match status" value="1"/>
</dbReference>
<evidence type="ECO:0000256" key="1">
    <source>
        <dbReference type="ARBA" id="ARBA00005870"/>
    </source>
</evidence>
<dbReference type="SUPFAM" id="SSF54211">
    <property type="entry name" value="Ribosomal protein S5 domain 2-like"/>
    <property type="match status" value="1"/>
</dbReference>
<dbReference type="GO" id="GO:0032790">
    <property type="term" value="P:ribosome disassembly"/>
    <property type="evidence" value="ECO:0007669"/>
    <property type="project" value="TreeGrafter"/>
</dbReference>
<evidence type="ECO:0000256" key="2">
    <source>
        <dbReference type="ARBA" id="ARBA00022741"/>
    </source>
</evidence>
<keyword evidence="5" id="KW-0342">GTP-binding</keyword>
<name>A0A0R0D2Z2_9GAMM</name>
<dbReference type="PROSITE" id="PS00301">
    <property type="entry name" value="G_TR_1"/>
    <property type="match status" value="1"/>
</dbReference>
<evidence type="ECO:0000256" key="3">
    <source>
        <dbReference type="ARBA" id="ARBA00022768"/>
    </source>
</evidence>
<dbReference type="Gene3D" id="3.30.70.240">
    <property type="match status" value="1"/>
</dbReference>
<dbReference type="Pfam" id="PF00009">
    <property type="entry name" value="GTP_EFTU"/>
    <property type="match status" value="1"/>
</dbReference>
<dbReference type="GO" id="GO:0005525">
    <property type="term" value="F:GTP binding"/>
    <property type="evidence" value="ECO:0007669"/>
    <property type="project" value="UniProtKB-UniRule"/>
</dbReference>
<dbReference type="SUPFAM" id="SSF54980">
    <property type="entry name" value="EF-G C-terminal domain-like"/>
    <property type="match status" value="2"/>
</dbReference>
<dbReference type="Pfam" id="PF00679">
    <property type="entry name" value="EFG_C"/>
    <property type="match status" value="1"/>
</dbReference>
<evidence type="ECO:0000313" key="9">
    <source>
        <dbReference type="EMBL" id="KRG76476.1"/>
    </source>
</evidence>
<dbReference type="EMBL" id="LDJK01000008">
    <property type="protein sequence ID" value="KRG76476.1"/>
    <property type="molecule type" value="Genomic_DNA"/>
</dbReference>
<dbReference type="SUPFAM" id="SSF52540">
    <property type="entry name" value="P-loop containing nucleoside triphosphate hydrolases"/>
    <property type="match status" value="1"/>
</dbReference>
<dbReference type="FunFam" id="3.40.50.300:FF:000029">
    <property type="entry name" value="Elongation factor G"/>
    <property type="match status" value="1"/>
</dbReference>
<dbReference type="InterPro" id="IPR027417">
    <property type="entry name" value="P-loop_NTPase"/>
</dbReference>
<dbReference type="NCBIfam" id="NF009381">
    <property type="entry name" value="PRK12740.1-5"/>
    <property type="match status" value="1"/>
</dbReference>
<dbReference type="PRINTS" id="PR00315">
    <property type="entry name" value="ELONGATNFCT"/>
</dbReference>
<dbReference type="InterPro" id="IPR009022">
    <property type="entry name" value="EFG_III"/>
</dbReference>
<comment type="caution">
    <text evidence="9">The sequence shown here is derived from an EMBL/GenBank/DDBJ whole genome shotgun (WGS) entry which is preliminary data.</text>
</comment>